<evidence type="ECO:0000256" key="1">
    <source>
        <dbReference type="SAM" id="MobiDB-lite"/>
    </source>
</evidence>
<feature type="domain" description="Dermonecrotic toxin N-terminal" evidence="2">
    <location>
        <begin position="53"/>
        <end position="353"/>
    </location>
</feature>
<evidence type="ECO:0000259" key="2">
    <source>
        <dbReference type="Pfam" id="PF20178"/>
    </source>
</evidence>
<proteinExistence type="predicted"/>
<evidence type="ECO:0000313" key="4">
    <source>
        <dbReference type="Proteomes" id="UP000323909"/>
    </source>
</evidence>
<dbReference type="InterPro" id="IPR046673">
    <property type="entry name" value="ToxA_N"/>
</dbReference>
<feature type="region of interest" description="Disordered" evidence="1">
    <location>
        <begin position="762"/>
        <end position="783"/>
    </location>
</feature>
<feature type="compositionally biased region" description="Polar residues" evidence="1">
    <location>
        <begin position="1"/>
        <end position="11"/>
    </location>
</feature>
<reference evidence="3 4" key="1">
    <citation type="submission" date="2019-09" db="EMBL/GenBank/DDBJ databases">
        <title>Genomic sequencing of 4 copper resistant soil isolates.</title>
        <authorList>
            <person name="Havryliuk O."/>
        </authorList>
    </citation>
    <scope>NUCLEOTIDE SEQUENCE [LARGE SCALE GENOMIC DNA]</scope>
    <source>
        <strain evidence="3 4">UKR4</strain>
    </source>
</reference>
<dbReference type="EMBL" id="VWXT01000200">
    <property type="protein sequence ID" value="KAA6179635.1"/>
    <property type="molecule type" value="Genomic_DNA"/>
</dbReference>
<evidence type="ECO:0000313" key="3">
    <source>
        <dbReference type="EMBL" id="KAA6179635.1"/>
    </source>
</evidence>
<dbReference type="Pfam" id="PF20178">
    <property type="entry name" value="ToxA_N"/>
    <property type="match status" value="1"/>
</dbReference>
<protein>
    <recommendedName>
        <fullName evidence="2">Dermonecrotic toxin N-terminal domain-containing protein</fullName>
    </recommendedName>
</protein>
<organism evidence="3 4">
    <name type="scientific">Pseudomonas veronii</name>
    <dbReference type="NCBI Taxonomy" id="76761"/>
    <lineage>
        <taxon>Bacteria</taxon>
        <taxon>Pseudomonadati</taxon>
        <taxon>Pseudomonadota</taxon>
        <taxon>Gammaproteobacteria</taxon>
        <taxon>Pseudomonadales</taxon>
        <taxon>Pseudomonadaceae</taxon>
        <taxon>Pseudomonas</taxon>
    </lineage>
</organism>
<comment type="caution">
    <text evidence="3">The sequence shown here is derived from an EMBL/GenBank/DDBJ whole genome shotgun (WGS) entry which is preliminary data.</text>
</comment>
<name>A0A5M8FA53_PSEVE</name>
<dbReference type="RefSeq" id="WP_150053985.1">
    <property type="nucleotide sequence ID" value="NZ_VWXT01000200.1"/>
</dbReference>
<accession>A0A5M8FA53</accession>
<feature type="region of interest" description="Disordered" evidence="1">
    <location>
        <begin position="1"/>
        <end position="26"/>
    </location>
</feature>
<dbReference type="Proteomes" id="UP000323909">
    <property type="component" value="Unassembled WGS sequence"/>
</dbReference>
<sequence>MRRNEVNSPAQQLPGPAAGSIPRTEGVKKTVRLQSPLVTPELRDYVKAITSSFLTPAQNTSALIAAALKSQWKIEIDPDVARIATFNYHLGQPKPAGGKLLNSITLTEAALTNMRDKNPDDETAKVQKPWWRKVIDLVEENSPLAMAIQQRQHVADYAGAHEYIIPLFDPNAQHTYHANETLHHTPQAFRDLLRQTELSEPYKAHLDKFWPAHEDKYTQCSKFAFAAAAQIQHKEGSLSNYEASLAMRAAGFGVGSRLSDMTAADLKAPFRQDVTLETGLLSIDGSPSTDLVYVTDKRPRMNGKGQKINHTLLYIPGNSSPIHRFDSVAQMKGWLADQAADPNKRAQLSTHFKENDQDDKVFSDGVKQALKGLGGWSEAKTPNKWGFEAPNGWDPQAYITTEPVSDDPFRAMTLRQKARSYADADHEIVTNADVLKRRLITLAEAATTAALMLTPLAMVIPEVAIAAEAVYVAAGAAEIGVGIDDAMHGKSTATDRTVFGLLNAVPTLFHASARWPGLSVTGLGKLPDTIEKAANANKELLEFEAVFDSDEVAKTTDVVELAGEAPSTSNNKRVRLDESLDSEGAKRIKLTEQPRELNKLNDLIFTFVDTYNGAERLNIVAHGMLGNDGAKSVAKMVLDDVSYDADELTQMLWDNNVPTDKYANIRLLMCDSGTGGDRSFAAQFQENVGVPVKAYASKVNAEFTLDDIEAVFTSSDRSKKLVQFDDVLPAERRHRVVKKNPYSSDIDSKDYEKYKSFSYEPVHFPPRSENPKQAVAGASMPAL</sequence>
<dbReference type="AlphaFoldDB" id="A0A5M8FA53"/>
<gene>
    <name evidence="3" type="ORF">F3K53_13540</name>
</gene>